<dbReference type="Proteomes" id="UP000269331">
    <property type="component" value="Chromosome"/>
</dbReference>
<protein>
    <submittedName>
        <fullName evidence="1">Uncharacterized protein</fullName>
    </submittedName>
</protein>
<evidence type="ECO:0000313" key="1">
    <source>
        <dbReference type="EMBL" id="BBA92918.1"/>
    </source>
</evidence>
<dbReference type="EMBL" id="AP018400">
    <property type="protein sequence ID" value="BBA92918.1"/>
    <property type="molecule type" value="Genomic_DNA"/>
</dbReference>
<proteinExistence type="predicted"/>
<evidence type="ECO:0000313" key="2">
    <source>
        <dbReference type="Proteomes" id="UP000269331"/>
    </source>
</evidence>
<sequence>MTETGGQTSQVNQDMYALAFIKKNLQQLINRMTFLMNK</sequence>
<gene>
    <name evidence="1" type="ORF">SR187_6565</name>
</gene>
<organism evidence="1 2">
    <name type="scientific">Streptococcus ruminantium</name>
    <dbReference type="NCBI Taxonomy" id="1917441"/>
    <lineage>
        <taxon>Bacteria</taxon>
        <taxon>Bacillati</taxon>
        <taxon>Bacillota</taxon>
        <taxon>Bacilli</taxon>
        <taxon>Lactobacillales</taxon>
        <taxon>Streptococcaceae</taxon>
        <taxon>Streptococcus</taxon>
    </lineage>
</organism>
<dbReference type="AlphaFoldDB" id="A0A2Z5U4C6"/>
<reference evidence="1 2" key="1">
    <citation type="journal article" date="2018" name="Genome Biol. Evol.">
        <title>Complete Genome Sequence of Streptococcus ruminantium sp. nov. GUT-187T (=DSM 104980T =JCM 31869T), the Type Strain of S. ruminantium, and Comparison with Genome Sequences of Streptococcus suis Strains.</title>
        <authorList>
            <person name="Tohya M."/>
            <person name="Sekizaki T."/>
            <person name="Miyoshi-Akiyama T."/>
        </authorList>
    </citation>
    <scope>NUCLEOTIDE SEQUENCE [LARGE SCALE GENOMIC DNA]</scope>
    <source>
        <strain evidence="1 2">GUT187T</strain>
    </source>
</reference>
<accession>A0A2Z5U4C6</accession>
<dbReference type="KEGG" id="srq:SR187_6565"/>
<name>A0A2Z5U4C6_9STRE</name>